<gene>
    <name evidence="2" type="ORF">O181_130502</name>
</gene>
<protein>
    <submittedName>
        <fullName evidence="2">Uncharacterized protein</fullName>
    </submittedName>
</protein>
<proteinExistence type="predicted"/>
<dbReference type="Proteomes" id="UP000765509">
    <property type="component" value="Unassembled WGS sequence"/>
</dbReference>
<name>A0A9Q3L1A7_9BASI</name>
<organism evidence="2 3">
    <name type="scientific">Austropuccinia psidii MF-1</name>
    <dbReference type="NCBI Taxonomy" id="1389203"/>
    <lineage>
        <taxon>Eukaryota</taxon>
        <taxon>Fungi</taxon>
        <taxon>Dikarya</taxon>
        <taxon>Basidiomycota</taxon>
        <taxon>Pucciniomycotina</taxon>
        <taxon>Pucciniomycetes</taxon>
        <taxon>Pucciniales</taxon>
        <taxon>Sphaerophragmiaceae</taxon>
        <taxon>Austropuccinia</taxon>
    </lineage>
</organism>
<evidence type="ECO:0000313" key="2">
    <source>
        <dbReference type="EMBL" id="MBW0590787.1"/>
    </source>
</evidence>
<reference evidence="2" key="1">
    <citation type="submission" date="2021-03" db="EMBL/GenBank/DDBJ databases">
        <title>Draft genome sequence of rust myrtle Austropuccinia psidii MF-1, a brazilian biotype.</title>
        <authorList>
            <person name="Quecine M.C."/>
            <person name="Pachon D.M.R."/>
            <person name="Bonatelli M.L."/>
            <person name="Correr F.H."/>
            <person name="Franceschini L.M."/>
            <person name="Leite T.F."/>
            <person name="Margarido G.R.A."/>
            <person name="Almeida C.A."/>
            <person name="Ferrarezi J.A."/>
            <person name="Labate C.A."/>
        </authorList>
    </citation>
    <scope>NUCLEOTIDE SEQUENCE</scope>
    <source>
        <strain evidence="2">MF-1</strain>
    </source>
</reference>
<feature type="compositionally biased region" description="Polar residues" evidence="1">
    <location>
        <begin position="42"/>
        <end position="55"/>
    </location>
</feature>
<dbReference type="AlphaFoldDB" id="A0A9Q3L1A7"/>
<feature type="compositionally biased region" description="Polar residues" evidence="1">
    <location>
        <begin position="98"/>
        <end position="109"/>
    </location>
</feature>
<feature type="region of interest" description="Disordered" evidence="1">
    <location>
        <begin position="1"/>
        <end position="113"/>
    </location>
</feature>
<comment type="caution">
    <text evidence="2">The sequence shown here is derived from an EMBL/GenBank/DDBJ whole genome shotgun (WGS) entry which is preliminary data.</text>
</comment>
<accession>A0A9Q3L1A7</accession>
<dbReference type="EMBL" id="AVOT02139970">
    <property type="protein sequence ID" value="MBW0590787.1"/>
    <property type="molecule type" value="Genomic_DNA"/>
</dbReference>
<sequence length="163" mass="18844">MDQSTSKIPPLSEDTVEGKYEEESEEEDHNEYLMRLYKETQEQMTQKLQDTINNLSKKKEKRTESTSYTPGDSPNEPSLPRHVRPEESPISPKPRPRATSTPAIESRPSNIPRRVFVLTPTHPSPLQQEIPRKERSVVKIKAKNYNLNFNGEEVEKFIKKLKG</sequence>
<keyword evidence="3" id="KW-1185">Reference proteome</keyword>
<evidence type="ECO:0000256" key="1">
    <source>
        <dbReference type="SAM" id="MobiDB-lite"/>
    </source>
</evidence>
<feature type="compositionally biased region" description="Basic and acidic residues" evidence="1">
    <location>
        <begin position="30"/>
        <end position="41"/>
    </location>
</feature>
<evidence type="ECO:0000313" key="3">
    <source>
        <dbReference type="Proteomes" id="UP000765509"/>
    </source>
</evidence>